<evidence type="ECO:0000313" key="3">
    <source>
        <dbReference type="Proteomes" id="UP001143309"/>
    </source>
</evidence>
<dbReference type="AlphaFoldDB" id="A0A9W6JJF6"/>
<comment type="caution">
    <text evidence="2">The sequence shown here is derived from an EMBL/GenBank/DDBJ whole genome shotgun (WGS) entry which is preliminary data.</text>
</comment>
<sequence>MSELFSSGRAADIALALIAIEAFVLWRMKGPNGRSRIADVWPFLGAGVALILALRAALVDAPWWCAAAALAASGVFHAIDLGRRLGR</sequence>
<evidence type="ECO:0000256" key="1">
    <source>
        <dbReference type="SAM" id="Phobius"/>
    </source>
</evidence>
<keyword evidence="1" id="KW-1133">Transmembrane helix</keyword>
<feature type="transmembrane region" description="Helical" evidence="1">
    <location>
        <begin position="61"/>
        <end position="79"/>
    </location>
</feature>
<feature type="transmembrane region" description="Helical" evidence="1">
    <location>
        <begin position="38"/>
        <end position="55"/>
    </location>
</feature>
<keyword evidence="3" id="KW-1185">Reference proteome</keyword>
<dbReference type="Proteomes" id="UP001143309">
    <property type="component" value="Unassembled WGS sequence"/>
</dbReference>
<protein>
    <submittedName>
        <fullName evidence="2">Uncharacterized protein</fullName>
    </submittedName>
</protein>
<dbReference type="EMBL" id="BSFL01000001">
    <property type="protein sequence ID" value="GLK78302.1"/>
    <property type="molecule type" value="Genomic_DNA"/>
</dbReference>
<reference evidence="2" key="2">
    <citation type="submission" date="2023-01" db="EMBL/GenBank/DDBJ databases">
        <authorList>
            <person name="Sun Q."/>
            <person name="Evtushenko L."/>
        </authorList>
    </citation>
    <scope>NUCLEOTIDE SEQUENCE</scope>
    <source>
        <strain evidence="2">VKM B-2748</strain>
    </source>
</reference>
<evidence type="ECO:0000313" key="2">
    <source>
        <dbReference type="EMBL" id="GLK78302.1"/>
    </source>
</evidence>
<organism evidence="2 3">
    <name type="scientific">Methylopila turkensis</name>
    <dbReference type="NCBI Taxonomy" id="1437816"/>
    <lineage>
        <taxon>Bacteria</taxon>
        <taxon>Pseudomonadati</taxon>
        <taxon>Pseudomonadota</taxon>
        <taxon>Alphaproteobacteria</taxon>
        <taxon>Hyphomicrobiales</taxon>
        <taxon>Methylopilaceae</taxon>
        <taxon>Methylopila</taxon>
    </lineage>
</organism>
<keyword evidence="1" id="KW-0472">Membrane</keyword>
<gene>
    <name evidence="2" type="ORF">GCM10008174_00430</name>
</gene>
<name>A0A9W6JJF6_9HYPH</name>
<reference evidence="2" key="1">
    <citation type="journal article" date="2014" name="Int. J. Syst. Evol. Microbiol.">
        <title>Complete genome sequence of Corynebacterium casei LMG S-19264T (=DSM 44701T), isolated from a smear-ripened cheese.</title>
        <authorList>
            <consortium name="US DOE Joint Genome Institute (JGI-PGF)"/>
            <person name="Walter F."/>
            <person name="Albersmeier A."/>
            <person name="Kalinowski J."/>
            <person name="Ruckert C."/>
        </authorList>
    </citation>
    <scope>NUCLEOTIDE SEQUENCE</scope>
    <source>
        <strain evidence="2">VKM B-2748</strain>
    </source>
</reference>
<proteinExistence type="predicted"/>
<keyword evidence="1" id="KW-0812">Transmembrane</keyword>
<accession>A0A9W6JJF6</accession>
<feature type="transmembrane region" description="Helical" evidence="1">
    <location>
        <begin position="6"/>
        <end position="26"/>
    </location>
</feature>